<dbReference type="PANTHER" id="PTHR33352">
    <property type="entry name" value="SLR1095 PROTEIN"/>
    <property type="match status" value="1"/>
</dbReference>
<evidence type="ECO:0000313" key="4">
    <source>
        <dbReference type="Proteomes" id="UP000621307"/>
    </source>
</evidence>
<dbReference type="Proteomes" id="UP000621307">
    <property type="component" value="Unassembled WGS sequence"/>
</dbReference>
<keyword evidence="3" id="KW-0255">Endonuclease</keyword>
<organism evidence="3 4">
    <name type="scientific">Nostoc parmelioides FACHB-3921</name>
    <dbReference type="NCBI Taxonomy" id="2692909"/>
    <lineage>
        <taxon>Bacteria</taxon>
        <taxon>Bacillati</taxon>
        <taxon>Cyanobacteriota</taxon>
        <taxon>Cyanophyceae</taxon>
        <taxon>Nostocales</taxon>
        <taxon>Nostocaceae</taxon>
        <taxon>Nostoc</taxon>
    </lineage>
</organism>
<dbReference type="SUPFAM" id="SSF52980">
    <property type="entry name" value="Restriction endonuclease-like"/>
    <property type="match status" value="1"/>
</dbReference>
<keyword evidence="4" id="KW-1185">Reference proteome</keyword>
<gene>
    <name evidence="3" type="ORF">H6G14_07870</name>
</gene>
<dbReference type="InterPro" id="IPR008538">
    <property type="entry name" value="Uma2"/>
</dbReference>
<dbReference type="InterPro" id="IPR011335">
    <property type="entry name" value="Restrct_endonuc-II-like"/>
</dbReference>
<feature type="coiled-coil region" evidence="1">
    <location>
        <begin position="212"/>
        <end position="243"/>
    </location>
</feature>
<comment type="caution">
    <text evidence="3">The sequence shown here is derived from an EMBL/GenBank/DDBJ whole genome shotgun (WGS) entry which is preliminary data.</text>
</comment>
<accession>A0ABR8BC23</accession>
<dbReference type="CDD" id="cd06260">
    <property type="entry name" value="DUF820-like"/>
    <property type="match status" value="1"/>
</dbReference>
<feature type="domain" description="Putative restriction endonuclease" evidence="2">
    <location>
        <begin position="34"/>
        <end position="190"/>
    </location>
</feature>
<evidence type="ECO:0000313" key="3">
    <source>
        <dbReference type="EMBL" id="MBD2251224.1"/>
    </source>
</evidence>
<dbReference type="PANTHER" id="PTHR33352:SF3">
    <property type="entry name" value="SLR1612 PROTEIN"/>
    <property type="match status" value="1"/>
</dbReference>
<evidence type="ECO:0000259" key="2">
    <source>
        <dbReference type="Pfam" id="PF05685"/>
    </source>
</evidence>
<sequence>MYQTEPPRPPQETMPTMYDLPSELVGESGLPDEFHCIQADLLSETCQLPNYPPEEILLASDLNLYYDPRHTLWYKRPDWYMVLGVPGATQQQNLRLSYVIWQEGVAPFLVVELLSPGTEPEDLGQTLREVNKPPTKWEVYERILRVPYYVVYDRYENNLRGFRLNGARYQAIPLPEKRFWLEELELGLGLWHGTYQQTTGLWLRWYNAAGWLPTLKEQAQQERQRAEQERQRADRLAEYMRSQGINPDNLPI</sequence>
<protein>
    <submittedName>
        <fullName evidence="3">Uma2 family endonuclease</fullName>
    </submittedName>
</protein>
<keyword evidence="1" id="KW-0175">Coiled coil</keyword>
<dbReference type="Pfam" id="PF05685">
    <property type="entry name" value="Uma2"/>
    <property type="match status" value="1"/>
</dbReference>
<dbReference type="EMBL" id="JACJQL010000008">
    <property type="protein sequence ID" value="MBD2251224.1"/>
    <property type="molecule type" value="Genomic_DNA"/>
</dbReference>
<evidence type="ECO:0000256" key="1">
    <source>
        <dbReference type="SAM" id="Coils"/>
    </source>
</evidence>
<dbReference type="GO" id="GO:0004519">
    <property type="term" value="F:endonuclease activity"/>
    <property type="evidence" value="ECO:0007669"/>
    <property type="project" value="UniProtKB-KW"/>
</dbReference>
<name>A0ABR8BC23_9NOSO</name>
<keyword evidence="3" id="KW-0540">Nuclease</keyword>
<proteinExistence type="predicted"/>
<reference evidence="3 4" key="1">
    <citation type="journal article" date="2020" name="ISME J.">
        <title>Comparative genomics reveals insights into cyanobacterial evolution and habitat adaptation.</title>
        <authorList>
            <person name="Chen M.Y."/>
            <person name="Teng W.K."/>
            <person name="Zhao L."/>
            <person name="Hu C.X."/>
            <person name="Zhou Y.K."/>
            <person name="Han B.P."/>
            <person name="Song L.R."/>
            <person name="Shu W.S."/>
        </authorList>
    </citation>
    <scope>NUCLEOTIDE SEQUENCE [LARGE SCALE GENOMIC DNA]</scope>
    <source>
        <strain evidence="3 4">FACHB-3921</strain>
    </source>
</reference>
<dbReference type="RefSeq" id="WP_190566588.1">
    <property type="nucleotide sequence ID" value="NZ_JACJQL010000008.1"/>
</dbReference>
<keyword evidence="3" id="KW-0378">Hydrolase</keyword>